<dbReference type="InterPro" id="IPR026960">
    <property type="entry name" value="RVT-Znf"/>
</dbReference>
<reference evidence="3" key="2">
    <citation type="submission" date="2025-08" db="UniProtKB">
        <authorList>
            <consortium name="RefSeq"/>
        </authorList>
    </citation>
    <scope>IDENTIFICATION</scope>
    <source>
        <tissue evidence="3">Leaf</tissue>
    </source>
</reference>
<dbReference type="Pfam" id="PF13966">
    <property type="entry name" value="zf-RVT"/>
    <property type="match status" value="1"/>
</dbReference>
<reference evidence="2" key="1">
    <citation type="journal article" date="2019" name="Database">
        <title>The radish genome database (RadishGD): an integrated information resource for radish genomics.</title>
        <authorList>
            <person name="Yu H.J."/>
            <person name="Baek S."/>
            <person name="Lee Y.J."/>
            <person name="Cho A."/>
            <person name="Mun J.H."/>
        </authorList>
    </citation>
    <scope>NUCLEOTIDE SEQUENCE [LARGE SCALE GENOMIC DNA]</scope>
    <source>
        <strain evidence="2">cv. WK10039</strain>
    </source>
</reference>
<gene>
    <name evidence="3" type="primary">LOC108850315</name>
</gene>
<protein>
    <submittedName>
        <fullName evidence="3">Uncharacterized protein LOC108850315</fullName>
    </submittedName>
</protein>
<dbReference type="KEGG" id="rsz:108850315"/>
<dbReference type="AlphaFoldDB" id="A0A6J0N3Y3"/>
<dbReference type="GeneID" id="108850315"/>
<dbReference type="PANTHER" id="PTHR33116">
    <property type="entry name" value="REVERSE TRANSCRIPTASE ZINC-BINDING DOMAIN-CONTAINING PROTEIN-RELATED-RELATED"/>
    <property type="match status" value="1"/>
</dbReference>
<feature type="domain" description="Reverse transcriptase zinc-binding" evidence="1">
    <location>
        <begin position="112"/>
        <end position="196"/>
    </location>
</feature>
<evidence type="ECO:0000313" key="3">
    <source>
        <dbReference type="RefSeq" id="XP_018479372.2"/>
    </source>
</evidence>
<evidence type="ECO:0000313" key="2">
    <source>
        <dbReference type="Proteomes" id="UP000504610"/>
    </source>
</evidence>
<sequence>MWRKLLDLRPLALQFCQSQLGNGQNTSFWHDVWTPLGQLITHIGPAGPRNLRIRDNAVVADAISGVSWTLPHPRSQKEVDLHAHLTTLILPLPIDVEDDYIWVAGDSSSLSFRSSTTWERLRPREEVKSWVDVVWFKGAIPKLSFNMWVANYDRLPTRSRLLAWGLPISADCPLCSTYVETRDHLLLSCTYSHAIWREVFSRCNHPVAPFTNWAELLSWIRAATSSKMRLLRKLASQSVVYHLWKQRNNLIHNQISLPPATVFRNVDRELRNIISARRHRKGYASLMVMWLR</sequence>
<dbReference type="PANTHER" id="PTHR33116:SF84">
    <property type="entry name" value="RNA-DIRECTED DNA POLYMERASE"/>
    <property type="match status" value="1"/>
</dbReference>
<keyword evidence="2" id="KW-1185">Reference proteome</keyword>
<name>A0A6J0N3Y3_RAPSA</name>
<dbReference type="OrthoDB" id="1107272at2759"/>
<proteinExistence type="predicted"/>
<dbReference type="RefSeq" id="XP_018479372.2">
    <property type="nucleotide sequence ID" value="XM_018623870.2"/>
</dbReference>
<organism evidence="2 3">
    <name type="scientific">Raphanus sativus</name>
    <name type="common">Radish</name>
    <name type="synonym">Raphanus raphanistrum var. sativus</name>
    <dbReference type="NCBI Taxonomy" id="3726"/>
    <lineage>
        <taxon>Eukaryota</taxon>
        <taxon>Viridiplantae</taxon>
        <taxon>Streptophyta</taxon>
        <taxon>Embryophyta</taxon>
        <taxon>Tracheophyta</taxon>
        <taxon>Spermatophyta</taxon>
        <taxon>Magnoliopsida</taxon>
        <taxon>eudicotyledons</taxon>
        <taxon>Gunneridae</taxon>
        <taxon>Pentapetalae</taxon>
        <taxon>rosids</taxon>
        <taxon>malvids</taxon>
        <taxon>Brassicales</taxon>
        <taxon>Brassicaceae</taxon>
        <taxon>Brassiceae</taxon>
        <taxon>Raphanus</taxon>
    </lineage>
</organism>
<evidence type="ECO:0000259" key="1">
    <source>
        <dbReference type="Pfam" id="PF13966"/>
    </source>
</evidence>
<dbReference type="Proteomes" id="UP000504610">
    <property type="component" value="Chromosome 4"/>
</dbReference>
<accession>A0A6J0N3Y3</accession>